<keyword evidence="2" id="KW-1185">Reference proteome</keyword>
<accession>A0A942E0H6</accession>
<organism evidence="1 2">
    <name type="scientific">Pseudaminobacter soli</name>
    <name type="common">ex Zhang et al. 2022</name>
    <dbReference type="NCBI Taxonomy" id="2831468"/>
    <lineage>
        <taxon>Bacteria</taxon>
        <taxon>Pseudomonadati</taxon>
        <taxon>Pseudomonadota</taxon>
        <taxon>Alphaproteobacteria</taxon>
        <taxon>Hyphomicrobiales</taxon>
        <taxon>Phyllobacteriaceae</taxon>
        <taxon>Pseudaminobacter</taxon>
    </lineage>
</organism>
<sequence length="136" mass="15578">MGTALVRFVPRIGDIIQLREDHPRAVEDAKWRQRPYTWRVTGYMKAHVRKPSKLTGFEAIIADILEESCREFDTGKGKTRLAWCDETQAEYVCGSGVAGCCYPIEDVVVVGRVKWKQSMIDEAAIRSRRNWGEVLF</sequence>
<name>A0A942E0H6_9HYPH</name>
<protein>
    <submittedName>
        <fullName evidence="1">Uncharacterized protein</fullName>
    </submittedName>
</protein>
<dbReference type="Proteomes" id="UP000680348">
    <property type="component" value="Unassembled WGS sequence"/>
</dbReference>
<evidence type="ECO:0000313" key="1">
    <source>
        <dbReference type="EMBL" id="MBS3648761.1"/>
    </source>
</evidence>
<dbReference type="AlphaFoldDB" id="A0A942E0H6"/>
<dbReference type="RefSeq" id="WP_188254325.1">
    <property type="nucleotide sequence ID" value="NZ_JABVCF010000004.1"/>
</dbReference>
<evidence type="ECO:0000313" key="2">
    <source>
        <dbReference type="Proteomes" id="UP000680348"/>
    </source>
</evidence>
<reference evidence="1" key="1">
    <citation type="submission" date="2021-04" db="EMBL/GenBank/DDBJ databases">
        <title>Pseudaminobacter soli sp. nov., isolated from paddy soil contaminated by heavy metals.</title>
        <authorList>
            <person name="Zhang K."/>
        </authorList>
    </citation>
    <scope>NUCLEOTIDE SEQUENCE</scope>
    <source>
        <strain evidence="1">19-2017</strain>
    </source>
</reference>
<proteinExistence type="predicted"/>
<gene>
    <name evidence="1" type="ORF">KEU06_08980</name>
</gene>
<dbReference type="EMBL" id="JAGWCR010000004">
    <property type="protein sequence ID" value="MBS3648761.1"/>
    <property type="molecule type" value="Genomic_DNA"/>
</dbReference>
<comment type="caution">
    <text evidence="1">The sequence shown here is derived from an EMBL/GenBank/DDBJ whole genome shotgun (WGS) entry which is preliminary data.</text>
</comment>